<dbReference type="Gene3D" id="3.30.870.10">
    <property type="entry name" value="Endonuclease Chain A"/>
    <property type="match status" value="2"/>
</dbReference>
<dbReference type="EC" id="3.1.4.4" evidence="5"/>
<dbReference type="EMBL" id="FUWJ01000001">
    <property type="protein sequence ID" value="SJZ53716.1"/>
    <property type="molecule type" value="Genomic_DNA"/>
</dbReference>
<organism evidence="14 15">
    <name type="scientific">Enhydrobacter aerosaccus</name>
    <dbReference type="NCBI Taxonomy" id="225324"/>
    <lineage>
        <taxon>Bacteria</taxon>
        <taxon>Pseudomonadati</taxon>
        <taxon>Pseudomonadota</taxon>
        <taxon>Alphaproteobacteria</taxon>
        <taxon>Hyphomicrobiales</taxon>
        <taxon>Enhydrobacter</taxon>
    </lineage>
</organism>
<dbReference type="STRING" id="225324.SAMN02745126_01535"/>
<dbReference type="PROSITE" id="PS50035">
    <property type="entry name" value="PLD"/>
    <property type="match status" value="1"/>
</dbReference>
<dbReference type="GO" id="GO:0006793">
    <property type="term" value="P:phosphorus metabolic process"/>
    <property type="evidence" value="ECO:0007669"/>
    <property type="project" value="UniProtKB-ARBA"/>
</dbReference>
<reference evidence="15" key="1">
    <citation type="submission" date="2017-02" db="EMBL/GenBank/DDBJ databases">
        <authorList>
            <person name="Varghese N."/>
            <person name="Submissions S."/>
        </authorList>
    </citation>
    <scope>NUCLEOTIDE SEQUENCE [LARGE SCALE GENOMIC DNA]</scope>
    <source>
        <strain evidence="15">ATCC 27094</strain>
    </source>
</reference>
<feature type="compositionally biased region" description="Basic residues" evidence="12">
    <location>
        <begin position="1"/>
        <end position="13"/>
    </location>
</feature>
<dbReference type="InterPro" id="IPR001736">
    <property type="entry name" value="PLipase_D/transphosphatidylase"/>
</dbReference>
<feature type="compositionally biased region" description="Basic and acidic residues" evidence="12">
    <location>
        <begin position="22"/>
        <end position="31"/>
    </location>
</feature>
<keyword evidence="9" id="KW-0442">Lipid degradation</keyword>
<dbReference type="GO" id="GO:0005576">
    <property type="term" value="C:extracellular region"/>
    <property type="evidence" value="ECO:0007669"/>
    <property type="project" value="UniProtKB-SubCell"/>
</dbReference>
<evidence type="ECO:0000256" key="10">
    <source>
        <dbReference type="ARBA" id="ARBA00023098"/>
    </source>
</evidence>
<dbReference type="GO" id="GO:0016891">
    <property type="term" value="F:RNA endonuclease activity producing 5'-phosphomonoesters, hydrolytic mechanism"/>
    <property type="evidence" value="ECO:0007669"/>
    <property type="project" value="TreeGrafter"/>
</dbReference>
<evidence type="ECO:0000256" key="7">
    <source>
        <dbReference type="ARBA" id="ARBA00022525"/>
    </source>
</evidence>
<feature type="region of interest" description="Disordered" evidence="12">
    <location>
        <begin position="1"/>
        <end position="31"/>
    </location>
</feature>
<keyword evidence="8" id="KW-0378">Hydrolase</keyword>
<evidence type="ECO:0000256" key="8">
    <source>
        <dbReference type="ARBA" id="ARBA00022801"/>
    </source>
</evidence>
<dbReference type="SMART" id="SM00155">
    <property type="entry name" value="PLDc"/>
    <property type="match status" value="1"/>
</dbReference>
<name>A0A1T4LGF6_9HYPH</name>
<evidence type="ECO:0000313" key="14">
    <source>
        <dbReference type="EMBL" id="SJZ53716.1"/>
    </source>
</evidence>
<evidence type="ECO:0000256" key="4">
    <source>
        <dbReference type="ARBA" id="ARBA00008664"/>
    </source>
</evidence>
<keyword evidence="10" id="KW-0443">Lipid metabolism</keyword>
<protein>
    <recommendedName>
        <fullName evidence="6">Phospholipase D</fullName>
        <ecNumber evidence="5">3.1.4.4</ecNumber>
    </recommendedName>
    <alternativeName>
        <fullName evidence="11">Choline phosphatase</fullName>
    </alternativeName>
</protein>
<dbReference type="PANTHER" id="PTHR43856:SF1">
    <property type="entry name" value="MITOCHONDRIAL CARDIOLIPIN HYDROLASE"/>
    <property type="match status" value="1"/>
</dbReference>
<evidence type="ECO:0000256" key="9">
    <source>
        <dbReference type="ARBA" id="ARBA00022963"/>
    </source>
</evidence>
<keyword evidence="7" id="KW-0964">Secreted</keyword>
<dbReference type="PANTHER" id="PTHR43856">
    <property type="entry name" value="CARDIOLIPIN HYDROLASE"/>
    <property type="match status" value="1"/>
</dbReference>
<proteinExistence type="inferred from homology"/>
<dbReference type="Proteomes" id="UP000190092">
    <property type="component" value="Unassembled WGS sequence"/>
</dbReference>
<evidence type="ECO:0000259" key="13">
    <source>
        <dbReference type="PROSITE" id="PS50035"/>
    </source>
</evidence>
<dbReference type="Pfam" id="PF13091">
    <property type="entry name" value="PLDc_2"/>
    <property type="match status" value="1"/>
</dbReference>
<dbReference type="SUPFAM" id="SSF56024">
    <property type="entry name" value="Phospholipase D/nuclease"/>
    <property type="match status" value="1"/>
</dbReference>
<evidence type="ECO:0000256" key="3">
    <source>
        <dbReference type="ARBA" id="ARBA00004613"/>
    </source>
</evidence>
<comment type="subcellular location">
    <subcellularLocation>
        <location evidence="3">Secreted</location>
    </subcellularLocation>
</comment>
<accession>A0A1T4LGF6</accession>
<comment type="function">
    <text evidence="2">Could be a virulence factor.</text>
</comment>
<comment type="catalytic activity">
    <reaction evidence="1">
        <text>a 1,2-diacyl-sn-glycero-3-phosphocholine + H2O = a 1,2-diacyl-sn-glycero-3-phosphate + choline + H(+)</text>
        <dbReference type="Rhea" id="RHEA:14445"/>
        <dbReference type="ChEBI" id="CHEBI:15354"/>
        <dbReference type="ChEBI" id="CHEBI:15377"/>
        <dbReference type="ChEBI" id="CHEBI:15378"/>
        <dbReference type="ChEBI" id="CHEBI:57643"/>
        <dbReference type="ChEBI" id="CHEBI:58608"/>
        <dbReference type="EC" id="3.1.4.4"/>
    </reaction>
</comment>
<gene>
    <name evidence="14" type="ORF">SAMN02745126_01535</name>
</gene>
<dbReference type="InterPro" id="IPR025202">
    <property type="entry name" value="PLD-like_dom"/>
</dbReference>
<dbReference type="CDD" id="cd09173">
    <property type="entry name" value="PLDc_Nuc_like_unchar1_2"/>
    <property type="match status" value="1"/>
</dbReference>
<dbReference type="AlphaFoldDB" id="A0A1T4LGF6"/>
<evidence type="ECO:0000256" key="5">
    <source>
        <dbReference type="ARBA" id="ARBA00012027"/>
    </source>
</evidence>
<keyword evidence="15" id="KW-1185">Reference proteome</keyword>
<dbReference type="GO" id="GO:0016042">
    <property type="term" value="P:lipid catabolic process"/>
    <property type="evidence" value="ECO:0007669"/>
    <property type="project" value="UniProtKB-KW"/>
</dbReference>
<sequence length="579" mass="63778">MRPRAPHPTRRRQGTSSAGARAVERETDGSVKVRSYQSPTLVLLAYDWPQGDDREDFLGFAIERTPGFDGAPKSWLPNRIGFEGPKPDQGDFPSNEAPIQKFYWWDARIDTRDRGSHFSYRVVPVTGKPGALKLMDNRAGTIAVQVPEVEEHGITSHFNRAVVSSQAFSKRFPDIKSASQQKAARAWLANGMEQAVPQFLDRAAGKDVEGAIYHLTDDIWIIPAFRHYGGALSLAYNHTGKDHASDAAIRTLETAGRPENAFAPRTHASIMHDKFLVRVGAADHPEAVLAGSANFTSEGLSAQANVLHAFESPALAKLYLDRKRLLDRDPGLSQTQHAQTGWSDAITVGDASIRVFFPPEPNGERMSIDTIVQAVNAAQHSVLLCAFDPTDKALLDAVFAASDAGRMMLALVNRVPDKMPSGDPSRADVAAKIEILNRAATDHDIVGFGSFSGSDTPTDFAPERVLWPGENPKIMVRVHHKFVVIDAEGERPVVYTGSANFSGNSLHHNDENLLEITNCPRIAGMYMAEFLRLYEHYRARIKSGNPKTFRLTPDHRWSRKYFAPDTPEAKARRAMAGTA</sequence>
<dbReference type="InterPro" id="IPR051406">
    <property type="entry name" value="PLD_domain"/>
</dbReference>
<evidence type="ECO:0000256" key="1">
    <source>
        <dbReference type="ARBA" id="ARBA00000798"/>
    </source>
</evidence>
<dbReference type="GO" id="GO:0004630">
    <property type="term" value="F:phospholipase D activity"/>
    <property type="evidence" value="ECO:0007669"/>
    <property type="project" value="UniProtKB-EC"/>
</dbReference>
<evidence type="ECO:0000256" key="6">
    <source>
        <dbReference type="ARBA" id="ARBA00018392"/>
    </source>
</evidence>
<comment type="similarity">
    <text evidence="4">Belongs to the phospholipase D family.</text>
</comment>
<evidence type="ECO:0000256" key="11">
    <source>
        <dbReference type="ARBA" id="ARBA00029594"/>
    </source>
</evidence>
<evidence type="ECO:0000256" key="12">
    <source>
        <dbReference type="SAM" id="MobiDB-lite"/>
    </source>
</evidence>
<evidence type="ECO:0000256" key="2">
    <source>
        <dbReference type="ARBA" id="ARBA00003145"/>
    </source>
</evidence>
<evidence type="ECO:0000313" key="15">
    <source>
        <dbReference type="Proteomes" id="UP000190092"/>
    </source>
</evidence>
<feature type="domain" description="PLD phosphodiesterase" evidence="13">
    <location>
        <begin position="474"/>
        <end position="505"/>
    </location>
</feature>